<accession>A0A847ET14</accession>
<dbReference type="Proteomes" id="UP000554004">
    <property type="component" value="Unassembled WGS sequence"/>
</dbReference>
<dbReference type="EMBL" id="JAAZAL010000036">
    <property type="protein sequence ID" value="NLE30852.1"/>
    <property type="molecule type" value="Genomic_DNA"/>
</dbReference>
<evidence type="ECO:0000313" key="2">
    <source>
        <dbReference type="EMBL" id="NLE30852.1"/>
    </source>
</evidence>
<comment type="caution">
    <text evidence="2">The sequence shown here is derived from an EMBL/GenBank/DDBJ whole genome shotgun (WGS) entry which is preliminary data.</text>
</comment>
<evidence type="ECO:0000313" key="3">
    <source>
        <dbReference type="Proteomes" id="UP000554004"/>
    </source>
</evidence>
<reference evidence="2 3" key="1">
    <citation type="journal article" date="2020" name="Biotechnol. Biofuels">
        <title>New insights from the biogas microbiome by comprehensive genome-resolved metagenomics of nearly 1600 species originating from multiple anaerobic digesters.</title>
        <authorList>
            <person name="Campanaro S."/>
            <person name="Treu L."/>
            <person name="Rodriguez-R L.M."/>
            <person name="Kovalovszki A."/>
            <person name="Ziels R.M."/>
            <person name="Maus I."/>
            <person name="Zhu X."/>
            <person name="Kougias P.G."/>
            <person name="Basile A."/>
            <person name="Luo G."/>
            <person name="Schluter A."/>
            <person name="Konstantinidis K.T."/>
            <person name="Angelidaki I."/>
        </authorList>
    </citation>
    <scope>NUCLEOTIDE SEQUENCE [LARGE SCALE GENOMIC DNA]</scope>
    <source>
        <strain evidence="2">AS06rmzACSIP_421</strain>
    </source>
</reference>
<evidence type="ECO:0000256" key="1">
    <source>
        <dbReference type="SAM" id="Phobius"/>
    </source>
</evidence>
<keyword evidence="1" id="KW-1133">Transmembrane helix</keyword>
<organism evidence="2 3">
    <name type="scientific">Candidatus Dojkabacteria bacterium</name>
    <dbReference type="NCBI Taxonomy" id="2099670"/>
    <lineage>
        <taxon>Bacteria</taxon>
        <taxon>Candidatus Dojkabacteria</taxon>
    </lineage>
</organism>
<keyword evidence="1" id="KW-0812">Transmembrane</keyword>
<gene>
    <name evidence="2" type="ORF">GX618_01080</name>
</gene>
<sequence length="249" mass="28258">MDKAIKRSNRMKILIVTLSCLLFLAIGYYLIFTLDVFRKGGDELDNEEEIVQQEEVDNIEEDTTLFTGKYISATLPNGWSIEEYENGQGSTMLNTQETYSGLTGLKIFKEDVELFSMQAISGLGFAGCSNYAKFSDESTTYYQQILVDNEISGSEVTVHDFTNSVYSEFTWLGVPFRRIEKTYVYDVVPGNEYFESCCVFTLLSFQDITLYEIDDKYESSAYDFSPSSSASQEELLIIDSILESMSLVN</sequence>
<feature type="transmembrane region" description="Helical" evidence="1">
    <location>
        <begin position="12"/>
        <end position="31"/>
    </location>
</feature>
<keyword evidence="1" id="KW-0472">Membrane</keyword>
<proteinExistence type="predicted"/>
<name>A0A847ET14_9BACT</name>
<protein>
    <submittedName>
        <fullName evidence="2">Uncharacterized protein</fullName>
    </submittedName>
</protein>
<dbReference type="AlphaFoldDB" id="A0A847ET14"/>